<sequence>VPGVGPKTAAKWIGQYDGLAGVLENAERITGKAGESLRAHVEQVALNRELNRLLTDLELPVGPEDLAVRPWDRAALHALLDELEFRTLRDRLFAMLPDDGRDERVATAAALDLVETGVGGLAAWLDARRDDVL</sequence>
<dbReference type="EMBL" id="JAAGLU010000950">
    <property type="protein sequence ID" value="NEC93550.1"/>
    <property type="molecule type" value="Genomic_DNA"/>
</dbReference>
<feature type="domain" description="5'-3' exonuclease" evidence="1">
    <location>
        <begin position="1"/>
        <end position="73"/>
    </location>
</feature>
<gene>
    <name evidence="2" type="ORF">G3I71_49285</name>
</gene>
<organism evidence="2">
    <name type="scientific">Streptomyces sp. SID12501</name>
    <dbReference type="NCBI Taxonomy" id="2706042"/>
    <lineage>
        <taxon>Bacteria</taxon>
        <taxon>Bacillati</taxon>
        <taxon>Actinomycetota</taxon>
        <taxon>Actinomycetes</taxon>
        <taxon>Kitasatosporales</taxon>
        <taxon>Streptomycetaceae</taxon>
        <taxon>Streptomyces</taxon>
    </lineage>
</organism>
<dbReference type="GO" id="GO:0003677">
    <property type="term" value="F:DNA binding"/>
    <property type="evidence" value="ECO:0007669"/>
    <property type="project" value="InterPro"/>
</dbReference>
<dbReference type="GO" id="GO:0003824">
    <property type="term" value="F:catalytic activity"/>
    <property type="evidence" value="ECO:0007669"/>
    <property type="project" value="InterPro"/>
</dbReference>
<dbReference type="InterPro" id="IPR036279">
    <property type="entry name" value="5-3_exonuclease_C_sf"/>
</dbReference>
<dbReference type="CDD" id="cd09898">
    <property type="entry name" value="H3TH_53EXO"/>
    <property type="match status" value="1"/>
</dbReference>
<dbReference type="Gene3D" id="1.10.150.20">
    <property type="entry name" value="5' to 3' exonuclease, C-terminal subdomain"/>
    <property type="match status" value="1"/>
</dbReference>
<accession>A0A6B3CBY4</accession>
<dbReference type="InterPro" id="IPR020045">
    <property type="entry name" value="DNA_polI_H3TH"/>
</dbReference>
<reference evidence="2" key="1">
    <citation type="submission" date="2020-01" db="EMBL/GenBank/DDBJ databases">
        <title>Insect and environment-associated Actinomycetes.</title>
        <authorList>
            <person name="Currrie C."/>
            <person name="Chevrette M."/>
            <person name="Carlson C."/>
            <person name="Stubbendieck R."/>
            <person name="Wendt-Pienkowski E."/>
        </authorList>
    </citation>
    <scope>NUCLEOTIDE SEQUENCE</scope>
    <source>
        <strain evidence="2">SID12501</strain>
    </source>
</reference>
<feature type="non-terminal residue" evidence="2">
    <location>
        <position position="133"/>
    </location>
</feature>
<dbReference type="SUPFAM" id="SSF47807">
    <property type="entry name" value="5' to 3' exonuclease, C-terminal subdomain"/>
    <property type="match status" value="1"/>
</dbReference>
<comment type="caution">
    <text evidence="2">The sequence shown here is derived from an EMBL/GenBank/DDBJ whole genome shotgun (WGS) entry which is preliminary data.</text>
</comment>
<evidence type="ECO:0000259" key="1">
    <source>
        <dbReference type="Pfam" id="PF01367"/>
    </source>
</evidence>
<dbReference type="Pfam" id="PF01367">
    <property type="entry name" value="5_3_exonuc"/>
    <property type="match status" value="1"/>
</dbReference>
<feature type="non-terminal residue" evidence="2">
    <location>
        <position position="1"/>
    </location>
</feature>
<dbReference type="RefSeq" id="WP_275409472.1">
    <property type="nucleotide sequence ID" value="NZ_JAAGLU010000950.1"/>
</dbReference>
<name>A0A6B3CBY4_9ACTN</name>
<dbReference type="AlphaFoldDB" id="A0A6B3CBY4"/>
<proteinExistence type="predicted"/>
<evidence type="ECO:0000313" key="2">
    <source>
        <dbReference type="EMBL" id="NEC93550.1"/>
    </source>
</evidence>
<protein>
    <submittedName>
        <fullName evidence="2">DNA polymerase I</fullName>
    </submittedName>
</protein>